<dbReference type="Pfam" id="PF18911">
    <property type="entry name" value="PKD_4"/>
    <property type="match status" value="1"/>
</dbReference>
<proteinExistence type="predicted"/>
<keyword evidence="4" id="KW-1185">Reference proteome</keyword>
<dbReference type="Pfam" id="PF13585">
    <property type="entry name" value="CHU_C"/>
    <property type="match status" value="1"/>
</dbReference>
<dbReference type="RefSeq" id="WP_345253405.1">
    <property type="nucleotide sequence ID" value="NZ_BAABGY010000002.1"/>
</dbReference>
<reference evidence="4" key="1">
    <citation type="journal article" date="2019" name="Int. J. Syst. Evol. Microbiol.">
        <title>The Global Catalogue of Microorganisms (GCM) 10K type strain sequencing project: providing services to taxonomists for standard genome sequencing and annotation.</title>
        <authorList>
            <consortium name="The Broad Institute Genomics Platform"/>
            <consortium name="The Broad Institute Genome Sequencing Center for Infectious Disease"/>
            <person name="Wu L."/>
            <person name="Ma J."/>
        </authorList>
    </citation>
    <scope>NUCLEOTIDE SEQUENCE [LARGE SCALE GENOMIC DNA]</scope>
    <source>
        <strain evidence="4">JCM 17919</strain>
    </source>
</reference>
<feature type="chain" id="PRO_5045982140" description="PKD domain-containing protein" evidence="1">
    <location>
        <begin position="21"/>
        <end position="668"/>
    </location>
</feature>
<keyword evidence="1" id="KW-0732">Signal</keyword>
<dbReference type="InterPro" id="IPR035986">
    <property type="entry name" value="PKD_dom_sf"/>
</dbReference>
<dbReference type="InterPro" id="IPR022409">
    <property type="entry name" value="PKD/Chitinase_dom"/>
</dbReference>
<feature type="domain" description="PKD" evidence="2">
    <location>
        <begin position="507"/>
        <end position="545"/>
    </location>
</feature>
<dbReference type="Gene3D" id="2.60.40.10">
    <property type="entry name" value="Immunoglobulins"/>
    <property type="match status" value="2"/>
</dbReference>
<accession>A0ABP8GBZ1</accession>
<dbReference type="CDD" id="cd00146">
    <property type="entry name" value="PKD"/>
    <property type="match status" value="1"/>
</dbReference>
<dbReference type="InterPro" id="IPR000601">
    <property type="entry name" value="PKD_dom"/>
</dbReference>
<evidence type="ECO:0000259" key="2">
    <source>
        <dbReference type="PROSITE" id="PS50093"/>
    </source>
</evidence>
<dbReference type="NCBIfam" id="TIGR04131">
    <property type="entry name" value="Bac_Flav_CTERM"/>
    <property type="match status" value="1"/>
</dbReference>
<evidence type="ECO:0000313" key="4">
    <source>
        <dbReference type="Proteomes" id="UP001501725"/>
    </source>
</evidence>
<protein>
    <recommendedName>
        <fullName evidence="2">PKD domain-containing protein</fullName>
    </recommendedName>
</protein>
<feature type="signal peptide" evidence="1">
    <location>
        <begin position="1"/>
        <end position="20"/>
    </location>
</feature>
<dbReference type="EMBL" id="BAABGY010000002">
    <property type="protein sequence ID" value="GAA4321220.1"/>
    <property type="molecule type" value="Genomic_DNA"/>
</dbReference>
<sequence>MQLRFLASLLLLLTTTGLRAQTCTTPGQTPATAFPVCGTSTFAQSTVPLCGGTPLPSPGCNPNQGVLTDVNPFWYKFTCFQSGTLGFLITPNNMSSDYDWELYDVTGRNPNDVFTDGSLVISKNWSGETGLTGASSAGTQQFVCGGTPNPRFSRMPNLIQGHNYLLLISHFTPTQYGYGLSFGGGTAVITDTTTPRLRSLEASCAGDQLRVKLNKKMKCSSLTGSGSEFVLAGGGAIVSATGIGCSNGFDTDSILLQLAAPLAAGNYTLQVRAGTDGNTLLDYCDQSLATTESLPITITPRVPTRMDSIAPVACAPRELRLVFKRLMSCVSVAPNGSDFRVAGTYPVTVTGATCADAGTAGSKVIVLSLSAPLQRAGAFQVILQRGTDGNTLIDECGEETPAGQNVSFSVKDTVNADFTYTIGYGCQRDTVRYLHPGANGVDSWKWTLDEGQESTLQNPTGIYAQFNTKAVELVVSNGFCNDTARASFELINFLKADFSIFEDNCPEETVPVVNSSVGRGLRYAWDFGDGQTSTQQTPVPVYAGPVRETPYWVRLQVTDSFGCTAEARKRIVVYNSCYVDVPNAFTPNNDGKNDRFRILNAVKAVDFELMVYNRWGQVVFQTNNWKAGWDGRVNGIDQGAGVYVWFARYTDRDTRKPVFRKGTMTLIR</sequence>
<dbReference type="PROSITE" id="PS50093">
    <property type="entry name" value="PKD"/>
    <property type="match status" value="1"/>
</dbReference>
<comment type="caution">
    <text evidence="3">The sequence shown here is derived from an EMBL/GenBank/DDBJ whole genome shotgun (WGS) entry which is preliminary data.</text>
</comment>
<dbReference type="SUPFAM" id="SSF49299">
    <property type="entry name" value="PKD domain"/>
    <property type="match status" value="2"/>
</dbReference>
<dbReference type="SMART" id="SM00089">
    <property type="entry name" value="PKD"/>
    <property type="match status" value="1"/>
</dbReference>
<evidence type="ECO:0000256" key="1">
    <source>
        <dbReference type="SAM" id="SignalP"/>
    </source>
</evidence>
<organism evidence="3 4">
    <name type="scientific">Flaviaesturariibacter amylovorans</name>
    <dbReference type="NCBI Taxonomy" id="1084520"/>
    <lineage>
        <taxon>Bacteria</taxon>
        <taxon>Pseudomonadati</taxon>
        <taxon>Bacteroidota</taxon>
        <taxon>Chitinophagia</taxon>
        <taxon>Chitinophagales</taxon>
        <taxon>Chitinophagaceae</taxon>
        <taxon>Flaviaestuariibacter</taxon>
    </lineage>
</organism>
<dbReference type="InterPro" id="IPR013783">
    <property type="entry name" value="Ig-like_fold"/>
</dbReference>
<evidence type="ECO:0000313" key="3">
    <source>
        <dbReference type="EMBL" id="GAA4321220.1"/>
    </source>
</evidence>
<name>A0ABP8GBZ1_9BACT</name>
<dbReference type="InterPro" id="IPR026341">
    <property type="entry name" value="T9SS_type_B"/>
</dbReference>
<dbReference type="Proteomes" id="UP001501725">
    <property type="component" value="Unassembled WGS sequence"/>
</dbReference>
<gene>
    <name evidence="3" type="ORF">GCM10023184_06860</name>
</gene>